<evidence type="ECO:0000313" key="2">
    <source>
        <dbReference type="EMBL" id="GAA1558743.1"/>
    </source>
</evidence>
<organism evidence="2 3">
    <name type="scientific">Kribbella sancticallisti</name>
    <dbReference type="NCBI Taxonomy" id="460087"/>
    <lineage>
        <taxon>Bacteria</taxon>
        <taxon>Bacillati</taxon>
        <taxon>Actinomycetota</taxon>
        <taxon>Actinomycetes</taxon>
        <taxon>Propionibacteriales</taxon>
        <taxon>Kribbellaceae</taxon>
        <taxon>Kribbella</taxon>
    </lineage>
</organism>
<dbReference type="EMBL" id="BAAAOS010000007">
    <property type="protein sequence ID" value="GAA1558743.1"/>
    <property type="molecule type" value="Genomic_DNA"/>
</dbReference>
<evidence type="ECO:0000313" key="3">
    <source>
        <dbReference type="Proteomes" id="UP001500393"/>
    </source>
</evidence>
<feature type="region of interest" description="Disordered" evidence="1">
    <location>
        <begin position="63"/>
        <end position="90"/>
    </location>
</feature>
<sequence length="90" mass="8526">MAGTAMLVTAVVIVRLAVGDGFGAGEGLALGVAVGADGLVDGVGVVAVGLVTEGDVAFGVPATDPATSAHPARAPTSTTAPINRLTMPGT</sequence>
<accession>A0ABN2CH86</accession>
<dbReference type="Proteomes" id="UP001500393">
    <property type="component" value="Unassembled WGS sequence"/>
</dbReference>
<name>A0ABN2CH86_9ACTN</name>
<evidence type="ECO:0000256" key="1">
    <source>
        <dbReference type="SAM" id="MobiDB-lite"/>
    </source>
</evidence>
<evidence type="ECO:0008006" key="4">
    <source>
        <dbReference type="Google" id="ProtNLM"/>
    </source>
</evidence>
<reference evidence="2 3" key="1">
    <citation type="journal article" date="2019" name="Int. J. Syst. Evol. Microbiol.">
        <title>The Global Catalogue of Microorganisms (GCM) 10K type strain sequencing project: providing services to taxonomists for standard genome sequencing and annotation.</title>
        <authorList>
            <consortium name="The Broad Institute Genomics Platform"/>
            <consortium name="The Broad Institute Genome Sequencing Center for Infectious Disease"/>
            <person name="Wu L."/>
            <person name="Ma J."/>
        </authorList>
    </citation>
    <scope>NUCLEOTIDE SEQUENCE [LARGE SCALE GENOMIC DNA]</scope>
    <source>
        <strain evidence="2 3">JCM 14969</strain>
    </source>
</reference>
<comment type="caution">
    <text evidence="2">The sequence shown here is derived from an EMBL/GenBank/DDBJ whole genome shotgun (WGS) entry which is preliminary data.</text>
</comment>
<proteinExistence type="predicted"/>
<protein>
    <recommendedName>
        <fullName evidence="4">Secreted protein</fullName>
    </recommendedName>
</protein>
<keyword evidence="3" id="KW-1185">Reference proteome</keyword>
<gene>
    <name evidence="2" type="ORF">GCM10009789_10220</name>
</gene>